<dbReference type="EMBL" id="JACVHF010000003">
    <property type="protein sequence ID" value="MBC9784020.1"/>
    <property type="molecule type" value="Genomic_DNA"/>
</dbReference>
<protein>
    <submittedName>
        <fullName evidence="3">HD domain-containing protein</fullName>
    </submittedName>
</protein>
<dbReference type="InterPro" id="IPR050798">
    <property type="entry name" value="YhaM_exoribonuc/phosphodiest"/>
</dbReference>
<keyword evidence="1" id="KW-0378">Hydrolase</keyword>
<sequence length="326" mass="37402">MQPMKPQKPRTWLKDLKAGQGLDDFLVVRRFSLMPYRDPSKGHYLTAVLEDRTGKMEARAWDRGEQFAQVLKEETVFRIRGQATEYQGVVQLHIHAVEPVHPQDVDWEAFLPVTPRDRNALELELDQAISRIENSFMRTLLTDLFADSQIRHAYSTAPAAMSHHQAYIGGLLEHSLGVLQTALRLADNVPEANQDLLTVGAILHDIGKIAELQYDRVIGYTTEGNLLGHIVIGINLLDRWMEKVEGFPKELRIKIEHLIASHHGEYEWQSPKRPQMVEALILHYADRFDADMFKIRQALAEAKDGWTPYLKSMERRFYVGEGGDER</sequence>
<dbReference type="InterPro" id="IPR012340">
    <property type="entry name" value="NA-bd_OB-fold"/>
</dbReference>
<dbReference type="PANTHER" id="PTHR37294">
    <property type="entry name" value="3'-5' EXORIBONUCLEASE YHAM"/>
    <property type="match status" value="1"/>
</dbReference>
<dbReference type="SUPFAM" id="SSF50249">
    <property type="entry name" value="Nucleic acid-binding proteins"/>
    <property type="match status" value="1"/>
</dbReference>
<proteinExistence type="predicted"/>
<dbReference type="PROSITE" id="PS51831">
    <property type="entry name" value="HD"/>
    <property type="match status" value="1"/>
</dbReference>
<evidence type="ECO:0000313" key="3">
    <source>
        <dbReference type="EMBL" id="MBC9784020.1"/>
    </source>
</evidence>
<organism evidence="3 4">
    <name type="scientific">Heliobacterium chlorum</name>
    <dbReference type="NCBI Taxonomy" id="2698"/>
    <lineage>
        <taxon>Bacteria</taxon>
        <taxon>Bacillati</taxon>
        <taxon>Bacillota</taxon>
        <taxon>Clostridia</taxon>
        <taxon>Eubacteriales</taxon>
        <taxon>Heliobacteriaceae</taxon>
        <taxon>Heliobacterium</taxon>
    </lineage>
</organism>
<dbReference type="Gene3D" id="2.40.50.140">
    <property type="entry name" value="Nucleic acid-binding proteins"/>
    <property type="match status" value="1"/>
</dbReference>
<reference evidence="3 4" key="1">
    <citation type="submission" date="2020-07" db="EMBL/GenBank/DDBJ databases">
        <title>Draft whole-genome sequence of Heliobacterium chlorum DSM 3682, type strain.</title>
        <authorList>
            <person name="Kyndt J.A."/>
            <person name="Meyer T.E."/>
            <person name="Imhoff J.F."/>
        </authorList>
    </citation>
    <scope>NUCLEOTIDE SEQUENCE [LARGE SCALE GENOMIC DNA]</scope>
    <source>
        <strain evidence="3 4">DSM 3682</strain>
    </source>
</reference>
<dbReference type="PANTHER" id="PTHR37294:SF1">
    <property type="entry name" value="3'-5' EXORIBONUCLEASE YHAM"/>
    <property type="match status" value="1"/>
</dbReference>
<dbReference type="InterPro" id="IPR006675">
    <property type="entry name" value="HDIG_dom"/>
</dbReference>
<evidence type="ECO:0000313" key="4">
    <source>
        <dbReference type="Proteomes" id="UP000617402"/>
    </source>
</evidence>
<gene>
    <name evidence="3" type="ORF">H1S01_05775</name>
</gene>
<name>A0ABR7T131_HELCL</name>
<feature type="domain" description="HD" evidence="2">
    <location>
        <begin position="171"/>
        <end position="291"/>
    </location>
</feature>
<dbReference type="NCBIfam" id="TIGR00277">
    <property type="entry name" value="HDIG"/>
    <property type="match status" value="1"/>
</dbReference>
<dbReference type="CDD" id="cd00077">
    <property type="entry name" value="HDc"/>
    <property type="match status" value="1"/>
</dbReference>
<accession>A0ABR7T131</accession>
<dbReference type="InterPro" id="IPR004365">
    <property type="entry name" value="NA-bd_OB_tRNA"/>
</dbReference>
<dbReference type="SUPFAM" id="SSF109604">
    <property type="entry name" value="HD-domain/PDEase-like"/>
    <property type="match status" value="1"/>
</dbReference>
<evidence type="ECO:0000259" key="2">
    <source>
        <dbReference type="PROSITE" id="PS51831"/>
    </source>
</evidence>
<comment type="caution">
    <text evidence="3">The sequence shown here is derived from an EMBL/GenBank/DDBJ whole genome shotgun (WGS) entry which is preliminary data.</text>
</comment>
<dbReference type="Pfam" id="PF01336">
    <property type="entry name" value="tRNA_anti-codon"/>
    <property type="match status" value="1"/>
</dbReference>
<dbReference type="Gene3D" id="1.10.3210.10">
    <property type="entry name" value="Hypothetical protein af1432"/>
    <property type="match status" value="1"/>
</dbReference>
<evidence type="ECO:0000256" key="1">
    <source>
        <dbReference type="ARBA" id="ARBA00022801"/>
    </source>
</evidence>
<dbReference type="Proteomes" id="UP000617402">
    <property type="component" value="Unassembled WGS sequence"/>
</dbReference>
<dbReference type="InterPro" id="IPR003607">
    <property type="entry name" value="HD/PDEase_dom"/>
</dbReference>
<keyword evidence="4" id="KW-1185">Reference proteome</keyword>
<dbReference type="Pfam" id="PF01966">
    <property type="entry name" value="HD"/>
    <property type="match status" value="1"/>
</dbReference>
<dbReference type="InterPro" id="IPR006674">
    <property type="entry name" value="HD_domain"/>
</dbReference>
<dbReference type="SMART" id="SM00471">
    <property type="entry name" value="HDc"/>
    <property type="match status" value="1"/>
</dbReference>